<proteinExistence type="predicted"/>
<evidence type="ECO:0000313" key="4">
    <source>
        <dbReference type="Proteomes" id="UP000291101"/>
    </source>
</evidence>
<reference evidence="3 4" key="1">
    <citation type="submission" date="2019-01" db="EMBL/GenBank/DDBJ databases">
        <title>Novel species of Nocardioides.</title>
        <authorList>
            <person name="Liu Q."/>
            <person name="X Y.-H."/>
        </authorList>
    </citation>
    <scope>NUCLEOTIDE SEQUENCE [LARGE SCALE GENOMIC DNA]</scope>
    <source>
        <strain evidence="3 4">HLT2-9</strain>
    </source>
</reference>
<sequence>MNLATRAAAAFGAALLLLPASSAGALLVSATVLHASLAPSGDADGSGMAMVTLRPAVSRVCATISWSGIDKPSAAHIHRRSDGQVVVDLTGSVTGGAKCTNASRRLIRRIADQPGRYYVNVHNRTYPAGAVQGSLGAHHM</sequence>
<dbReference type="Proteomes" id="UP000291101">
    <property type="component" value="Unassembled WGS sequence"/>
</dbReference>
<accession>A0A4Q2T0C0</accession>
<gene>
    <name evidence="3" type="ORF">EUA94_08530</name>
</gene>
<feature type="signal peptide" evidence="1">
    <location>
        <begin position="1"/>
        <end position="25"/>
    </location>
</feature>
<organism evidence="3 4">
    <name type="scientific">Nocardioides zhouii</name>
    <dbReference type="NCBI Taxonomy" id="1168729"/>
    <lineage>
        <taxon>Bacteria</taxon>
        <taxon>Bacillati</taxon>
        <taxon>Actinomycetota</taxon>
        <taxon>Actinomycetes</taxon>
        <taxon>Propionibacteriales</taxon>
        <taxon>Nocardioidaceae</taxon>
        <taxon>Nocardioides</taxon>
    </lineage>
</organism>
<dbReference type="SMART" id="SM00754">
    <property type="entry name" value="CHRD"/>
    <property type="match status" value="1"/>
</dbReference>
<feature type="domain" description="CHRD" evidence="2">
    <location>
        <begin position="31"/>
        <end position="137"/>
    </location>
</feature>
<feature type="chain" id="PRO_5020444290" evidence="1">
    <location>
        <begin position="26"/>
        <end position="140"/>
    </location>
</feature>
<evidence type="ECO:0000313" key="3">
    <source>
        <dbReference type="EMBL" id="RYC11413.1"/>
    </source>
</evidence>
<keyword evidence="1" id="KW-0732">Signal</keyword>
<name>A0A4Q2T0C0_9ACTN</name>
<dbReference type="InterPro" id="IPR010895">
    <property type="entry name" value="CHRD"/>
</dbReference>
<evidence type="ECO:0000256" key="1">
    <source>
        <dbReference type="SAM" id="SignalP"/>
    </source>
</evidence>
<dbReference type="Pfam" id="PF07452">
    <property type="entry name" value="CHRD"/>
    <property type="match status" value="1"/>
</dbReference>
<protein>
    <submittedName>
        <fullName evidence="3">CHRD domain-containing protein</fullName>
    </submittedName>
</protein>
<dbReference type="EMBL" id="SDWV01000007">
    <property type="protein sequence ID" value="RYC11413.1"/>
    <property type="molecule type" value="Genomic_DNA"/>
</dbReference>
<dbReference type="RefSeq" id="WP_129426453.1">
    <property type="nucleotide sequence ID" value="NZ_SDWV01000007.1"/>
</dbReference>
<dbReference type="AlphaFoldDB" id="A0A4Q2T0C0"/>
<comment type="caution">
    <text evidence="3">The sequence shown here is derived from an EMBL/GenBank/DDBJ whole genome shotgun (WGS) entry which is preliminary data.</text>
</comment>
<evidence type="ECO:0000259" key="2">
    <source>
        <dbReference type="SMART" id="SM00754"/>
    </source>
</evidence>
<keyword evidence="4" id="KW-1185">Reference proteome</keyword>
<dbReference type="OrthoDB" id="8901345at2"/>